<sequence>MGSWLGVDQVLGIPSIDFFCDGRIWMGKDQLLGITSLYFFCDGHLARHRATPGHLVVMCAVEHEVMSCVNDF</sequence>
<reference evidence="1 2" key="1">
    <citation type="journal article" date="2023" name="Science">
        <title>Complex scaffold remodeling in plant triterpene biosynthesis.</title>
        <authorList>
            <person name="De La Pena R."/>
            <person name="Hodgson H."/>
            <person name="Liu J.C."/>
            <person name="Stephenson M.J."/>
            <person name="Martin A.C."/>
            <person name="Owen C."/>
            <person name="Harkess A."/>
            <person name="Leebens-Mack J."/>
            <person name="Jimenez L.E."/>
            <person name="Osbourn A."/>
            <person name="Sattely E.S."/>
        </authorList>
    </citation>
    <scope>NUCLEOTIDE SEQUENCE [LARGE SCALE GENOMIC DNA]</scope>
    <source>
        <strain evidence="2">cv. JPN11</strain>
        <tissue evidence="1">Leaf</tissue>
    </source>
</reference>
<evidence type="ECO:0000313" key="2">
    <source>
        <dbReference type="Proteomes" id="UP001164539"/>
    </source>
</evidence>
<dbReference type="EMBL" id="CM051407">
    <property type="protein sequence ID" value="KAJ4701028.1"/>
    <property type="molecule type" value="Genomic_DNA"/>
</dbReference>
<proteinExistence type="predicted"/>
<organism evidence="1 2">
    <name type="scientific">Melia azedarach</name>
    <name type="common">Chinaberry tree</name>
    <dbReference type="NCBI Taxonomy" id="155640"/>
    <lineage>
        <taxon>Eukaryota</taxon>
        <taxon>Viridiplantae</taxon>
        <taxon>Streptophyta</taxon>
        <taxon>Embryophyta</taxon>
        <taxon>Tracheophyta</taxon>
        <taxon>Spermatophyta</taxon>
        <taxon>Magnoliopsida</taxon>
        <taxon>eudicotyledons</taxon>
        <taxon>Gunneridae</taxon>
        <taxon>Pentapetalae</taxon>
        <taxon>rosids</taxon>
        <taxon>malvids</taxon>
        <taxon>Sapindales</taxon>
        <taxon>Meliaceae</taxon>
        <taxon>Melia</taxon>
    </lineage>
</organism>
<keyword evidence="2" id="KW-1185">Reference proteome</keyword>
<accession>A0ACC1WPU5</accession>
<dbReference type="Proteomes" id="UP001164539">
    <property type="component" value="Chromosome 14"/>
</dbReference>
<comment type="caution">
    <text evidence="1">The sequence shown here is derived from an EMBL/GenBank/DDBJ whole genome shotgun (WGS) entry which is preliminary data.</text>
</comment>
<evidence type="ECO:0000313" key="1">
    <source>
        <dbReference type="EMBL" id="KAJ4701028.1"/>
    </source>
</evidence>
<name>A0ACC1WPU5_MELAZ</name>
<gene>
    <name evidence="1" type="ORF">OWV82_024327</name>
</gene>
<protein>
    <submittedName>
        <fullName evidence="1">Uncharacterized protein</fullName>
    </submittedName>
</protein>